<protein>
    <recommendedName>
        <fullName evidence="1">Helitron helicase-like domain-containing protein</fullName>
    </recommendedName>
</protein>
<gene>
    <name evidence="2" type="ORF">RhiirC2_671064</name>
</gene>
<dbReference type="PANTHER" id="PTHR45786:SF74">
    <property type="entry name" value="ATP-DEPENDENT DNA HELICASE"/>
    <property type="match status" value="1"/>
</dbReference>
<dbReference type="InterPro" id="IPR025476">
    <property type="entry name" value="Helitron_helicase-like"/>
</dbReference>
<dbReference type="Pfam" id="PF14214">
    <property type="entry name" value="Helitron_like_N"/>
    <property type="match status" value="1"/>
</dbReference>
<feature type="domain" description="Helitron helicase-like" evidence="1">
    <location>
        <begin position="176"/>
        <end position="322"/>
    </location>
</feature>
<evidence type="ECO:0000259" key="1">
    <source>
        <dbReference type="Pfam" id="PF14214"/>
    </source>
</evidence>
<evidence type="ECO:0000313" key="2">
    <source>
        <dbReference type="EMBL" id="PKK57972.1"/>
    </source>
</evidence>
<proteinExistence type="predicted"/>
<dbReference type="AlphaFoldDB" id="A0A2N1M8N0"/>
<name>A0A2N1M8N0_9GLOM</name>
<dbReference type="VEuPathDB" id="FungiDB:FUN_016299"/>
<reference evidence="2 3" key="2">
    <citation type="submission" date="2017-10" db="EMBL/GenBank/DDBJ databases">
        <title>Extensive intraspecific genome diversity in a model arbuscular mycorrhizal fungus.</title>
        <authorList>
            <person name="Chen E.C.H."/>
            <person name="Morin E."/>
            <person name="Baudet D."/>
            <person name="Noel J."/>
            <person name="Ndikumana S."/>
            <person name="Charron P."/>
            <person name="St-Onge C."/>
            <person name="Giorgi J."/>
            <person name="Grigoriev I.V."/>
            <person name="Roux C."/>
            <person name="Martin F.M."/>
            <person name="Corradi N."/>
        </authorList>
    </citation>
    <scope>NUCLEOTIDE SEQUENCE [LARGE SCALE GENOMIC DNA]</scope>
    <source>
        <strain evidence="2 3">C2</strain>
    </source>
</reference>
<evidence type="ECO:0000313" key="3">
    <source>
        <dbReference type="Proteomes" id="UP000233469"/>
    </source>
</evidence>
<dbReference type="Proteomes" id="UP000233469">
    <property type="component" value="Unassembled WGS sequence"/>
</dbReference>
<reference evidence="2 3" key="1">
    <citation type="submission" date="2016-04" db="EMBL/GenBank/DDBJ databases">
        <title>Genome analyses suggest a sexual origin of heterokaryosis in a supposedly ancient asexual fungus.</title>
        <authorList>
            <person name="Ropars J."/>
            <person name="Sedzielewska K."/>
            <person name="Noel J."/>
            <person name="Charron P."/>
            <person name="Farinelli L."/>
            <person name="Marton T."/>
            <person name="Kruger M."/>
            <person name="Pelin A."/>
            <person name="Brachmann A."/>
            <person name="Corradi N."/>
        </authorList>
    </citation>
    <scope>NUCLEOTIDE SEQUENCE [LARGE SCALE GENOMIC DNA]</scope>
    <source>
        <strain evidence="2 3">C2</strain>
    </source>
</reference>
<sequence length="322" mass="37379">HHIGSLMPDEGQKPVFAQLYIYNTDHENSNQLCVMCDLNAEILQNLQNMLDTYNSYIQNFHQVRDLLQNNADSADISMRIYCDRSNDAHRYNALTASDVAAIMVGDGYEVEPSNQDIVLNLCDGTLQRISELHPSYDPLQYVLLFPNGDDGWHLDVPLTDNFRLNTQRDMVTPMQFYSYRLQIRPSNWLQRAGHLYQQYVVDQYSKIEQHRLNYLKFNQSSIRLDLYKGVADAIHADDRDAGNIEQNIGCRIILSSSFIDSSRQMYQLYQDVMAIVSYFGKPDIFVTFICNPKWQEVTRELLPYETAVDRPDLTAHVFHMKL</sequence>
<dbReference type="PANTHER" id="PTHR45786">
    <property type="entry name" value="DNA BINDING PROTEIN-LIKE"/>
    <property type="match status" value="1"/>
</dbReference>
<dbReference type="EMBL" id="LLXL01003932">
    <property type="protein sequence ID" value="PKK57972.1"/>
    <property type="molecule type" value="Genomic_DNA"/>
</dbReference>
<organism evidence="2 3">
    <name type="scientific">Rhizophagus irregularis</name>
    <dbReference type="NCBI Taxonomy" id="588596"/>
    <lineage>
        <taxon>Eukaryota</taxon>
        <taxon>Fungi</taxon>
        <taxon>Fungi incertae sedis</taxon>
        <taxon>Mucoromycota</taxon>
        <taxon>Glomeromycotina</taxon>
        <taxon>Glomeromycetes</taxon>
        <taxon>Glomerales</taxon>
        <taxon>Glomeraceae</taxon>
        <taxon>Rhizophagus</taxon>
    </lineage>
</organism>
<dbReference type="VEuPathDB" id="FungiDB:RhiirA1_334338"/>
<feature type="non-terminal residue" evidence="2">
    <location>
        <position position="1"/>
    </location>
</feature>
<comment type="caution">
    <text evidence="2">The sequence shown here is derived from an EMBL/GenBank/DDBJ whole genome shotgun (WGS) entry which is preliminary data.</text>
</comment>
<accession>A0A2N1M8N0</accession>